<keyword evidence="4" id="KW-1185">Reference proteome</keyword>
<proteinExistence type="predicted"/>
<organism evidence="3 4">
    <name type="scientific">Hirundo rustica rustica</name>
    <dbReference type="NCBI Taxonomy" id="333673"/>
    <lineage>
        <taxon>Eukaryota</taxon>
        <taxon>Metazoa</taxon>
        <taxon>Chordata</taxon>
        <taxon>Craniata</taxon>
        <taxon>Vertebrata</taxon>
        <taxon>Euteleostomi</taxon>
        <taxon>Archelosauria</taxon>
        <taxon>Archosauria</taxon>
        <taxon>Dinosauria</taxon>
        <taxon>Saurischia</taxon>
        <taxon>Theropoda</taxon>
        <taxon>Coelurosauria</taxon>
        <taxon>Aves</taxon>
        <taxon>Neognathae</taxon>
        <taxon>Neoaves</taxon>
        <taxon>Telluraves</taxon>
        <taxon>Australaves</taxon>
        <taxon>Passeriformes</taxon>
        <taxon>Sylvioidea</taxon>
        <taxon>Hirundinidae</taxon>
        <taxon>Hirundo</taxon>
    </lineage>
</organism>
<evidence type="ECO:0000313" key="4">
    <source>
        <dbReference type="Proteomes" id="UP000269221"/>
    </source>
</evidence>
<dbReference type="InterPro" id="IPR008916">
    <property type="entry name" value="Retrov_capsid_C"/>
</dbReference>
<evidence type="ECO:0000256" key="1">
    <source>
        <dbReference type="SAM" id="MobiDB-lite"/>
    </source>
</evidence>
<dbReference type="SUPFAM" id="SSF47353">
    <property type="entry name" value="Retrovirus capsid dimerization domain-like"/>
    <property type="match status" value="1"/>
</dbReference>
<dbReference type="Gene3D" id="1.10.1200.30">
    <property type="match status" value="1"/>
</dbReference>
<dbReference type="InterPro" id="IPR045345">
    <property type="entry name" value="Gag_p24_C"/>
</dbReference>
<accession>A0A3M0IPU0</accession>
<dbReference type="Proteomes" id="UP000269221">
    <property type="component" value="Unassembled WGS sequence"/>
</dbReference>
<gene>
    <name evidence="3" type="ORF">DUI87_32807</name>
</gene>
<reference evidence="3 4" key="1">
    <citation type="submission" date="2018-07" db="EMBL/GenBank/DDBJ databases">
        <title>A high quality draft genome assembly of the barn swallow (H. rustica rustica).</title>
        <authorList>
            <person name="Formenti G."/>
            <person name="Chiara M."/>
            <person name="Poveda L."/>
            <person name="Francoijs K.-J."/>
            <person name="Bonisoli-Alquati A."/>
            <person name="Canova L."/>
            <person name="Gianfranceschi L."/>
            <person name="Horner D.S."/>
            <person name="Saino N."/>
        </authorList>
    </citation>
    <scope>NUCLEOTIDE SEQUENCE [LARGE SCALE GENOMIC DNA]</scope>
    <source>
        <strain evidence="3">Chelidonia</strain>
        <tissue evidence="3">Blood</tissue>
    </source>
</reference>
<sequence>MSLKPPVPPCPWFPRFPCPQSQFPRPGGEGEELGTWKQEVIPAFLPPLSHTNSQKGEVLSMVIRTPSPKKRFKIYAKLRSILDMKVDTSANILKASLARNPIVPFDLQRNLLPELRQNPETAVNNNNFPILLEYLCGDGERVSALKQAQEIPLLPSEPFVAFVQRLTSTIELQAKEEGAQEQVLEVMVLTNANEKAAILSLSMELAPTLHDMLQVCARKVPCITAHQSHSSRVKPPQKAAAVDTVPPVPVPRPPPKRRTTCLLRNQAGDWASQCPLKGLSG</sequence>
<comment type="caution">
    <text evidence="3">The sequence shown here is derived from an EMBL/GenBank/DDBJ whole genome shotgun (WGS) entry which is preliminary data.</text>
</comment>
<dbReference type="EMBL" id="QRBI01000244">
    <property type="protein sequence ID" value="RMB90814.1"/>
    <property type="molecule type" value="Genomic_DNA"/>
</dbReference>
<evidence type="ECO:0000259" key="2">
    <source>
        <dbReference type="Pfam" id="PF19317"/>
    </source>
</evidence>
<dbReference type="AlphaFoldDB" id="A0A3M0IPU0"/>
<name>A0A3M0IPU0_HIRRU</name>
<dbReference type="OrthoDB" id="9219359at2759"/>
<feature type="region of interest" description="Disordered" evidence="1">
    <location>
        <begin position="228"/>
        <end position="257"/>
    </location>
</feature>
<protein>
    <recommendedName>
        <fullName evidence="2">Retroviral nucleocapsid Gag protein p24 C-terminal domain-containing protein</fullName>
    </recommendedName>
</protein>
<evidence type="ECO:0000313" key="3">
    <source>
        <dbReference type="EMBL" id="RMB90814.1"/>
    </source>
</evidence>
<dbReference type="Pfam" id="PF19317">
    <property type="entry name" value="Gag_p24_C"/>
    <property type="match status" value="1"/>
</dbReference>
<feature type="domain" description="Retroviral nucleocapsid Gag protein p24 C-terminal" evidence="2">
    <location>
        <begin position="155"/>
        <end position="214"/>
    </location>
</feature>